<gene>
    <name evidence="3" type="ORF">STEHIDRAFT_135575</name>
</gene>
<keyword evidence="2" id="KW-0472">Membrane</keyword>
<dbReference type="AlphaFoldDB" id="R7S0A6"/>
<feature type="compositionally biased region" description="Low complexity" evidence="1">
    <location>
        <begin position="412"/>
        <end position="427"/>
    </location>
</feature>
<sequence>MSTANFHVDTQPALWAEYLRVAMLGVAIWDYIQTLPTEWRIYRAQKGRRRISVLCALFVLIRYLSVSVIVFSSVGYFYKGFTAQACSHYFFLAPVFKVGQIMASQAIMGYRTFMISRSDPRMAKFIIGFYVLACSMQWFTTLYKREYVQTQGNCHAFNSNTFLTAWAYYLIAIIFDLVTVGVSVVYLLKYIPEYNGVPHFLTVMLYDGLGYFVVITFANVCNLVLYHTSGNNAEIQDSLLTRLRFFSVSAGYTVTWIMSQNILIHLYEAATTRELREFANVGSVVMTHSLDPQSLSHILHSQQMDAPFRKPVFSLSGSETGPGNKKVTRNSGGKFHAPSLYVSASASGAGHTPLSPLTPTALLSPRSRDRAVAQEMIGQLDREDDMDVENGLTPEPLQVRVERSVRMERSAAARNSRAQRDAASQQRVMWPSGVPKSMD</sequence>
<evidence type="ECO:0000313" key="3">
    <source>
        <dbReference type="EMBL" id="EIM80002.1"/>
    </source>
</evidence>
<dbReference type="RefSeq" id="XP_007310986.1">
    <property type="nucleotide sequence ID" value="XM_007310924.1"/>
</dbReference>
<evidence type="ECO:0000313" key="4">
    <source>
        <dbReference type="Proteomes" id="UP000053927"/>
    </source>
</evidence>
<dbReference type="Proteomes" id="UP000053927">
    <property type="component" value="Unassembled WGS sequence"/>
</dbReference>
<proteinExistence type="predicted"/>
<protein>
    <submittedName>
        <fullName evidence="3">Uncharacterized protein</fullName>
    </submittedName>
</protein>
<feature type="transmembrane region" description="Helical" evidence="2">
    <location>
        <begin position="200"/>
        <end position="225"/>
    </location>
</feature>
<dbReference type="KEGG" id="shs:STEHIDRAFT_135575"/>
<feature type="transmembrane region" description="Helical" evidence="2">
    <location>
        <begin position="122"/>
        <end position="140"/>
    </location>
</feature>
<feature type="transmembrane region" description="Helical" evidence="2">
    <location>
        <begin position="245"/>
        <end position="267"/>
    </location>
</feature>
<reference evidence="4" key="1">
    <citation type="journal article" date="2012" name="Science">
        <title>The Paleozoic origin of enzymatic lignin decomposition reconstructed from 31 fungal genomes.</title>
        <authorList>
            <person name="Floudas D."/>
            <person name="Binder M."/>
            <person name="Riley R."/>
            <person name="Barry K."/>
            <person name="Blanchette R.A."/>
            <person name="Henrissat B."/>
            <person name="Martinez A.T."/>
            <person name="Otillar R."/>
            <person name="Spatafora J.W."/>
            <person name="Yadav J.S."/>
            <person name="Aerts A."/>
            <person name="Benoit I."/>
            <person name="Boyd A."/>
            <person name="Carlson A."/>
            <person name="Copeland A."/>
            <person name="Coutinho P.M."/>
            <person name="de Vries R.P."/>
            <person name="Ferreira P."/>
            <person name="Findley K."/>
            <person name="Foster B."/>
            <person name="Gaskell J."/>
            <person name="Glotzer D."/>
            <person name="Gorecki P."/>
            <person name="Heitman J."/>
            <person name="Hesse C."/>
            <person name="Hori C."/>
            <person name="Igarashi K."/>
            <person name="Jurgens J.A."/>
            <person name="Kallen N."/>
            <person name="Kersten P."/>
            <person name="Kohler A."/>
            <person name="Kuees U."/>
            <person name="Kumar T.K.A."/>
            <person name="Kuo A."/>
            <person name="LaButti K."/>
            <person name="Larrondo L.F."/>
            <person name="Lindquist E."/>
            <person name="Ling A."/>
            <person name="Lombard V."/>
            <person name="Lucas S."/>
            <person name="Lundell T."/>
            <person name="Martin R."/>
            <person name="McLaughlin D.J."/>
            <person name="Morgenstern I."/>
            <person name="Morin E."/>
            <person name="Murat C."/>
            <person name="Nagy L.G."/>
            <person name="Nolan M."/>
            <person name="Ohm R.A."/>
            <person name="Patyshakuliyeva A."/>
            <person name="Rokas A."/>
            <person name="Ruiz-Duenas F.J."/>
            <person name="Sabat G."/>
            <person name="Salamov A."/>
            <person name="Samejima M."/>
            <person name="Schmutz J."/>
            <person name="Slot J.C."/>
            <person name="St John F."/>
            <person name="Stenlid J."/>
            <person name="Sun H."/>
            <person name="Sun S."/>
            <person name="Syed K."/>
            <person name="Tsang A."/>
            <person name="Wiebenga A."/>
            <person name="Young D."/>
            <person name="Pisabarro A."/>
            <person name="Eastwood D.C."/>
            <person name="Martin F."/>
            <person name="Cullen D."/>
            <person name="Grigoriev I.V."/>
            <person name="Hibbett D.S."/>
        </authorList>
    </citation>
    <scope>NUCLEOTIDE SEQUENCE [LARGE SCALE GENOMIC DNA]</scope>
    <source>
        <strain evidence="4">FP-91666</strain>
    </source>
</reference>
<name>R7S0A6_STEHR</name>
<accession>R7S0A6</accession>
<keyword evidence="4" id="KW-1185">Reference proteome</keyword>
<dbReference type="GeneID" id="18798445"/>
<dbReference type="EMBL" id="JH687400">
    <property type="protein sequence ID" value="EIM80002.1"/>
    <property type="molecule type" value="Genomic_DNA"/>
</dbReference>
<dbReference type="OrthoDB" id="3346251at2759"/>
<feature type="transmembrane region" description="Helical" evidence="2">
    <location>
        <begin position="89"/>
        <end position="110"/>
    </location>
</feature>
<evidence type="ECO:0000256" key="1">
    <source>
        <dbReference type="SAM" id="MobiDB-lite"/>
    </source>
</evidence>
<organism evidence="3 4">
    <name type="scientific">Stereum hirsutum (strain FP-91666)</name>
    <name type="common">White-rot fungus</name>
    <dbReference type="NCBI Taxonomy" id="721885"/>
    <lineage>
        <taxon>Eukaryota</taxon>
        <taxon>Fungi</taxon>
        <taxon>Dikarya</taxon>
        <taxon>Basidiomycota</taxon>
        <taxon>Agaricomycotina</taxon>
        <taxon>Agaricomycetes</taxon>
        <taxon>Russulales</taxon>
        <taxon>Stereaceae</taxon>
        <taxon>Stereum</taxon>
    </lineage>
</organism>
<feature type="transmembrane region" description="Helical" evidence="2">
    <location>
        <begin position="53"/>
        <end position="77"/>
    </location>
</feature>
<evidence type="ECO:0000256" key="2">
    <source>
        <dbReference type="SAM" id="Phobius"/>
    </source>
</evidence>
<feature type="region of interest" description="Disordered" evidence="1">
    <location>
        <begin position="403"/>
        <end position="439"/>
    </location>
</feature>
<keyword evidence="2" id="KW-0812">Transmembrane</keyword>
<feature type="transmembrane region" description="Helical" evidence="2">
    <location>
        <begin position="166"/>
        <end position="188"/>
    </location>
</feature>
<keyword evidence="2" id="KW-1133">Transmembrane helix</keyword>
<dbReference type="eggNOG" id="ENOG502SNU4">
    <property type="taxonomic scope" value="Eukaryota"/>
</dbReference>